<reference evidence="2" key="1">
    <citation type="submission" date="2022-06" db="EMBL/GenBank/DDBJ databases">
        <title>Limimaricola sediminis sp. nov., isolated from an intertidal sediment.</title>
        <authorList>
            <person name="Shao X."/>
        </authorList>
    </citation>
    <scope>NUCLEOTIDE SEQUENCE</scope>
    <source>
        <strain evidence="2">ASW11-118</strain>
    </source>
</reference>
<dbReference type="Proteomes" id="UP001139477">
    <property type="component" value="Unassembled WGS sequence"/>
</dbReference>
<dbReference type="AlphaFoldDB" id="A0A9X2FQ85"/>
<keyword evidence="3" id="KW-1185">Reference proteome</keyword>
<comment type="caution">
    <text evidence="2">The sequence shown here is derived from an EMBL/GenBank/DDBJ whole genome shotgun (WGS) entry which is preliminary data.</text>
</comment>
<protein>
    <submittedName>
        <fullName evidence="2">Nuclear transport factor 2 family protein</fullName>
    </submittedName>
</protein>
<dbReference type="Gene3D" id="3.10.450.50">
    <property type="match status" value="1"/>
</dbReference>
<feature type="domain" description="SnoaL-like" evidence="1">
    <location>
        <begin position="14"/>
        <end position="109"/>
    </location>
</feature>
<dbReference type="RefSeq" id="WP_253333225.1">
    <property type="nucleotide sequence ID" value="NZ_JAMYXC010000210.1"/>
</dbReference>
<dbReference type="InterPro" id="IPR032710">
    <property type="entry name" value="NTF2-like_dom_sf"/>
</dbReference>
<organism evidence="2 3">
    <name type="scientific">Limimaricola litoreus</name>
    <dbReference type="NCBI Taxonomy" id="2955316"/>
    <lineage>
        <taxon>Bacteria</taxon>
        <taxon>Pseudomonadati</taxon>
        <taxon>Pseudomonadota</taxon>
        <taxon>Alphaproteobacteria</taxon>
        <taxon>Rhodobacterales</taxon>
        <taxon>Paracoccaceae</taxon>
        <taxon>Limimaricola</taxon>
    </lineage>
</organism>
<evidence type="ECO:0000313" key="3">
    <source>
        <dbReference type="Proteomes" id="UP001139477"/>
    </source>
</evidence>
<dbReference type="SUPFAM" id="SSF54427">
    <property type="entry name" value="NTF2-like"/>
    <property type="match status" value="1"/>
</dbReference>
<name>A0A9X2FQ85_9RHOB</name>
<evidence type="ECO:0000259" key="1">
    <source>
        <dbReference type="Pfam" id="PF12680"/>
    </source>
</evidence>
<dbReference type="Pfam" id="PF12680">
    <property type="entry name" value="SnoaL_2"/>
    <property type="match status" value="1"/>
</dbReference>
<dbReference type="InterPro" id="IPR037401">
    <property type="entry name" value="SnoaL-like"/>
</dbReference>
<accession>A0A9X2FQ85</accession>
<proteinExistence type="predicted"/>
<sequence length="130" mass="14418">MDEPAHRSTHEVFEDHLDLAQQGRFEEDIARNFSEDCVVLTNRGVFHGHEGLRQLAGMLQNEIPDAEYGYINRLVEGRFALLEWTADCGAVAVHDGADSFVIEDGKVVAQTIHYTLSLRDPKALSHGAAS</sequence>
<gene>
    <name evidence="2" type="ORF">NHG85_13495</name>
</gene>
<evidence type="ECO:0000313" key="2">
    <source>
        <dbReference type="EMBL" id="MCP1169526.1"/>
    </source>
</evidence>
<dbReference type="EMBL" id="JAMYXC010000210">
    <property type="protein sequence ID" value="MCP1169526.1"/>
    <property type="molecule type" value="Genomic_DNA"/>
</dbReference>